<keyword evidence="7" id="KW-1185">Reference proteome</keyword>
<dbReference type="EMBL" id="UZAM01011532">
    <property type="protein sequence ID" value="VDP16797.1"/>
    <property type="molecule type" value="Genomic_DNA"/>
</dbReference>
<dbReference type="Pfam" id="PF00307">
    <property type="entry name" value="CH"/>
    <property type="match status" value="1"/>
</dbReference>
<feature type="domain" description="Calponin-homology (CH)" evidence="5">
    <location>
        <begin position="2"/>
        <end position="108"/>
    </location>
</feature>
<gene>
    <name evidence="6" type="ORF">SBAD_LOCUS8376</name>
</gene>
<dbReference type="OrthoDB" id="10017054at2759"/>
<dbReference type="SMART" id="SM00033">
    <property type="entry name" value="CH"/>
    <property type="match status" value="1"/>
</dbReference>
<organism evidence="8">
    <name type="scientific">Soboliphyme baturini</name>
    <dbReference type="NCBI Taxonomy" id="241478"/>
    <lineage>
        <taxon>Eukaryota</taxon>
        <taxon>Metazoa</taxon>
        <taxon>Ecdysozoa</taxon>
        <taxon>Nematoda</taxon>
        <taxon>Enoplea</taxon>
        <taxon>Dorylaimia</taxon>
        <taxon>Dioctophymatida</taxon>
        <taxon>Dioctophymatoidea</taxon>
        <taxon>Soboliphymatidae</taxon>
        <taxon>Soboliphyme</taxon>
    </lineage>
</organism>
<evidence type="ECO:0000313" key="8">
    <source>
        <dbReference type="WBParaSite" id="SBAD_0000868501-mRNA-1"/>
    </source>
</evidence>
<proteinExistence type="predicted"/>
<dbReference type="InterPro" id="IPR036872">
    <property type="entry name" value="CH_dom_sf"/>
</dbReference>
<name>A0A183IXM8_9BILA</name>
<keyword evidence="2" id="KW-0597">Phosphoprotein</keyword>
<evidence type="ECO:0000313" key="7">
    <source>
        <dbReference type="Proteomes" id="UP000270296"/>
    </source>
</evidence>
<evidence type="ECO:0000313" key="6">
    <source>
        <dbReference type="EMBL" id="VDP16797.1"/>
    </source>
</evidence>
<dbReference type="GO" id="GO:0005768">
    <property type="term" value="C:endosome"/>
    <property type="evidence" value="ECO:0007669"/>
    <property type="project" value="UniProtKB-SubCell"/>
</dbReference>
<keyword evidence="4" id="KW-0175">Coiled coil</keyword>
<sequence>MTISESACVLFVSYNCFFQNVHISNFSSSWADGMAFCALIHHFCPEAFDFNKLNPAERAKNLSLAFRVAEENAGIVPLLEVEDMLLMGEKPDYKCIFTYVQSIFIQFRDRD</sequence>
<dbReference type="InterPro" id="IPR050540">
    <property type="entry name" value="F-actin_Monoox_Mical"/>
</dbReference>
<comment type="subcellular location">
    <subcellularLocation>
        <location evidence="1">Endosome</location>
    </subcellularLocation>
</comment>
<evidence type="ECO:0000256" key="2">
    <source>
        <dbReference type="ARBA" id="ARBA00022553"/>
    </source>
</evidence>
<evidence type="ECO:0000256" key="1">
    <source>
        <dbReference type="ARBA" id="ARBA00004177"/>
    </source>
</evidence>
<keyword evidence="3" id="KW-0967">Endosome</keyword>
<evidence type="ECO:0000259" key="5">
    <source>
        <dbReference type="PROSITE" id="PS50021"/>
    </source>
</evidence>
<dbReference type="WBParaSite" id="SBAD_0000868501-mRNA-1">
    <property type="protein sequence ID" value="SBAD_0000868501-mRNA-1"/>
    <property type="gene ID" value="SBAD_0000868501"/>
</dbReference>
<evidence type="ECO:0000256" key="3">
    <source>
        <dbReference type="ARBA" id="ARBA00022753"/>
    </source>
</evidence>
<dbReference type="Proteomes" id="UP000270296">
    <property type="component" value="Unassembled WGS sequence"/>
</dbReference>
<dbReference type="AlphaFoldDB" id="A0A183IXM8"/>
<reference evidence="8" key="1">
    <citation type="submission" date="2016-06" db="UniProtKB">
        <authorList>
            <consortium name="WormBaseParasite"/>
        </authorList>
    </citation>
    <scope>IDENTIFICATION</scope>
</reference>
<reference evidence="6 7" key="2">
    <citation type="submission" date="2018-11" db="EMBL/GenBank/DDBJ databases">
        <authorList>
            <consortium name="Pathogen Informatics"/>
        </authorList>
    </citation>
    <scope>NUCLEOTIDE SEQUENCE [LARGE SCALE GENOMIC DNA]</scope>
</reference>
<dbReference type="PANTHER" id="PTHR23167:SF88">
    <property type="entry name" value="CALPONIN-HOMOLOGY (CH) DOMAIN-CONTAINING PROTEIN"/>
    <property type="match status" value="1"/>
</dbReference>
<accession>A0A183IXM8</accession>
<dbReference type="PROSITE" id="PS50021">
    <property type="entry name" value="CH"/>
    <property type="match status" value="1"/>
</dbReference>
<dbReference type="Gene3D" id="1.10.418.10">
    <property type="entry name" value="Calponin-like domain"/>
    <property type="match status" value="1"/>
</dbReference>
<dbReference type="FunFam" id="1.10.418.10:FF:000023">
    <property type="entry name" value="EH domain-binding protein 1 isoform X1"/>
    <property type="match status" value="1"/>
</dbReference>
<protein>
    <submittedName>
        <fullName evidence="8">Calponin-homology (CH) domain-containing protein</fullName>
    </submittedName>
</protein>
<dbReference type="SUPFAM" id="SSF47576">
    <property type="entry name" value="Calponin-homology domain, CH-domain"/>
    <property type="match status" value="1"/>
</dbReference>
<dbReference type="InterPro" id="IPR001715">
    <property type="entry name" value="CH_dom"/>
</dbReference>
<evidence type="ECO:0000256" key="4">
    <source>
        <dbReference type="ARBA" id="ARBA00023054"/>
    </source>
</evidence>
<dbReference type="PANTHER" id="PTHR23167">
    <property type="entry name" value="CALPONIN HOMOLOGY DOMAIN-CONTAINING PROTEIN DDB_G0272472-RELATED"/>
    <property type="match status" value="1"/>
</dbReference>